<proteinExistence type="inferred from homology"/>
<dbReference type="PANTHER" id="PTHR10060">
    <property type="entry name" value="TATD FAMILY DEOXYRIBONUCLEASE"/>
    <property type="match status" value="1"/>
</dbReference>
<dbReference type="OrthoDB" id="6079689at2759"/>
<keyword evidence="2" id="KW-0378">Hydrolase</keyword>
<accession>A0A098VR70</accession>
<dbReference type="Gene3D" id="3.20.20.140">
    <property type="entry name" value="Metal-dependent hydrolases"/>
    <property type="match status" value="1"/>
</dbReference>
<comment type="similarity">
    <text evidence="1">Belongs to the metallo-dependent hydrolases superfamily. TatD-type hydrolase family.</text>
</comment>
<dbReference type="GeneID" id="25260849"/>
<gene>
    <name evidence="3" type="ORF">DI09_7p200</name>
</gene>
<comment type="caution">
    <text evidence="3">The sequence shown here is derived from an EMBL/GenBank/DDBJ whole genome shotgun (WGS) entry which is preliminary data.</text>
</comment>
<reference evidence="3 4" key="1">
    <citation type="submission" date="2014-04" db="EMBL/GenBank/DDBJ databases">
        <title>A new species of microsporidia sheds light on the evolution of extreme parasitism.</title>
        <authorList>
            <person name="Haag K.L."/>
            <person name="James T.Y."/>
            <person name="Larsson R."/>
            <person name="Schaer T.M."/>
            <person name="Refardt D."/>
            <person name="Pombert J.-F."/>
            <person name="Ebert D."/>
        </authorList>
    </citation>
    <scope>NUCLEOTIDE SEQUENCE [LARGE SCALE GENOMIC DNA]</scope>
    <source>
        <strain evidence="3 4">UGP3</strain>
        <tissue evidence="3">Spores</tissue>
    </source>
</reference>
<organism evidence="3 4">
    <name type="scientific">Mitosporidium daphniae</name>
    <dbReference type="NCBI Taxonomy" id="1485682"/>
    <lineage>
        <taxon>Eukaryota</taxon>
        <taxon>Fungi</taxon>
        <taxon>Fungi incertae sedis</taxon>
        <taxon>Microsporidia</taxon>
        <taxon>Mitosporidium</taxon>
    </lineage>
</organism>
<dbReference type="RefSeq" id="XP_013236668.1">
    <property type="nucleotide sequence ID" value="XM_013381214.1"/>
</dbReference>
<dbReference type="GO" id="GO:0005829">
    <property type="term" value="C:cytosol"/>
    <property type="evidence" value="ECO:0007669"/>
    <property type="project" value="TreeGrafter"/>
</dbReference>
<dbReference type="VEuPathDB" id="MicrosporidiaDB:DI09_7p200"/>
<dbReference type="SUPFAM" id="SSF51556">
    <property type="entry name" value="Metallo-dependent hydrolases"/>
    <property type="match status" value="1"/>
</dbReference>
<dbReference type="InterPro" id="IPR050891">
    <property type="entry name" value="TatD-type_Hydrolase"/>
</dbReference>
<evidence type="ECO:0000313" key="4">
    <source>
        <dbReference type="Proteomes" id="UP000029725"/>
    </source>
</evidence>
<dbReference type="InterPro" id="IPR032466">
    <property type="entry name" value="Metal_Hydrolase"/>
</dbReference>
<evidence type="ECO:0000313" key="3">
    <source>
        <dbReference type="EMBL" id="KGG50241.1"/>
    </source>
</evidence>
<evidence type="ECO:0000256" key="2">
    <source>
        <dbReference type="ARBA" id="ARBA00022801"/>
    </source>
</evidence>
<name>A0A098VR70_9MICR</name>
<dbReference type="HOGENOM" id="CLU_1261799_0_0_1"/>
<dbReference type="AlphaFoldDB" id="A0A098VR70"/>
<dbReference type="GO" id="GO:0008296">
    <property type="term" value="F:3'-5'-DNA exonuclease activity"/>
    <property type="evidence" value="ECO:0007669"/>
    <property type="project" value="TreeGrafter"/>
</dbReference>
<dbReference type="PANTHER" id="PTHR10060:SF15">
    <property type="entry name" value="DEOXYRIBONUCLEASE TATDN1"/>
    <property type="match status" value="1"/>
</dbReference>
<keyword evidence="4" id="KW-1185">Reference proteome</keyword>
<dbReference type="Proteomes" id="UP000029725">
    <property type="component" value="Unassembled WGS sequence"/>
</dbReference>
<dbReference type="EMBL" id="JMKJ01000590">
    <property type="protein sequence ID" value="KGG50241.1"/>
    <property type="molecule type" value="Genomic_DNA"/>
</dbReference>
<evidence type="ECO:0000256" key="1">
    <source>
        <dbReference type="ARBA" id="ARBA00009275"/>
    </source>
</evidence>
<sequence length="219" mass="25046">MEWHFAELQSQRPQADHESCIPSIDIHLAEMTDFYHRHKKSGRIVAIGELGLGLRLQLNANLLDYDRLQFSSIDIQKKYQLTFYHLLEIIVRNRKRFTYGVLHSFTGTEDEVKTALELGLHIGLNGCSLRQPENAPWCLLKRSSAGVQFYTQHLNGHQTVDIDHDSDKEAVAEGLRSISALQKDPSKWSSDYFIKGRNEPALIRYCLLVNVVMSDGLSH</sequence>
<protein>
    <submittedName>
        <fullName evidence="3">Deoxyribonuclease TATDN1-like protein</fullName>
    </submittedName>
</protein>